<feature type="region of interest" description="Disordered" evidence="14">
    <location>
        <begin position="1"/>
        <end position="41"/>
    </location>
</feature>
<feature type="disulfide bond" evidence="12">
    <location>
        <begin position="334"/>
        <end position="377"/>
    </location>
</feature>
<evidence type="ECO:0000256" key="11">
    <source>
        <dbReference type="PIRSR" id="PIRSR601382-2"/>
    </source>
</evidence>
<feature type="active site" evidence="10">
    <location>
        <position position="430"/>
    </location>
</feature>
<feature type="active site" evidence="10">
    <location>
        <position position="267"/>
    </location>
</feature>
<feature type="compositionally biased region" description="Acidic residues" evidence="14">
    <location>
        <begin position="548"/>
        <end position="733"/>
    </location>
</feature>
<feature type="binding site" evidence="11">
    <location>
        <position position="518"/>
    </location>
    <ligand>
        <name>Ca(2+)</name>
        <dbReference type="ChEBI" id="CHEBI:29108"/>
    </ligand>
</feature>
<evidence type="ECO:0000256" key="10">
    <source>
        <dbReference type="PIRSR" id="PIRSR601382-1"/>
    </source>
</evidence>
<protein>
    <recommendedName>
        <fullName evidence="13">alpha-1,2-Mannosidase</fullName>
        <ecNumber evidence="13">3.2.1.-</ecNumber>
    </recommendedName>
</protein>
<reference evidence="15 16" key="1">
    <citation type="submission" date="2016-05" db="EMBL/GenBank/DDBJ databases">
        <title>Genome sequencing reveals origins of a unique bacterial endosymbiosis in the earliest lineages of terrestrial Fungi.</title>
        <authorList>
            <consortium name="DOE Joint Genome Institute"/>
            <person name="Uehling J."/>
            <person name="Gryganskyi A."/>
            <person name="Hameed K."/>
            <person name="Tschaplinski T."/>
            <person name="Misztal P."/>
            <person name="Wu S."/>
            <person name="Desiro A."/>
            <person name="Vande Pol N."/>
            <person name="Du Z.-Y."/>
            <person name="Zienkiewicz A."/>
            <person name="Zienkiewicz K."/>
            <person name="Morin E."/>
            <person name="Tisserant E."/>
            <person name="Splivallo R."/>
            <person name="Hainaut M."/>
            <person name="Henrissat B."/>
            <person name="Ohm R."/>
            <person name="Kuo A."/>
            <person name="Yan J."/>
            <person name="Lipzen A."/>
            <person name="Nolan M."/>
            <person name="Labutti K."/>
            <person name="Barry K."/>
            <person name="Goldstein A."/>
            <person name="Labbe J."/>
            <person name="Schadt C."/>
            <person name="Tuskan G."/>
            <person name="Grigoriev I."/>
            <person name="Martin F."/>
            <person name="Vilgalys R."/>
            <person name="Bonito G."/>
        </authorList>
    </citation>
    <scope>NUCLEOTIDE SEQUENCE [LARGE SCALE GENOMIC DNA]</scope>
    <source>
        <strain evidence="15 16">AG-77</strain>
    </source>
</reference>
<dbReference type="STRING" id="1314771.A0A197KB37"/>
<keyword evidence="7 12" id="KW-1015">Disulfide bond</keyword>
<dbReference type="Gene3D" id="1.50.10.10">
    <property type="match status" value="1"/>
</dbReference>
<evidence type="ECO:0000256" key="7">
    <source>
        <dbReference type="ARBA" id="ARBA00023157"/>
    </source>
</evidence>
<dbReference type="PANTHER" id="PTHR11742:SF55">
    <property type="entry name" value="ENDOPLASMIC RETICULUM MANNOSYL-OLIGOSACCHARIDE 1,2-ALPHA-MANNOSIDASE"/>
    <property type="match status" value="1"/>
</dbReference>
<dbReference type="GO" id="GO:0005783">
    <property type="term" value="C:endoplasmic reticulum"/>
    <property type="evidence" value="ECO:0007669"/>
    <property type="project" value="TreeGrafter"/>
</dbReference>
<gene>
    <name evidence="15" type="ORF">K457DRAFT_185089</name>
</gene>
<dbReference type="OrthoDB" id="8118055at2759"/>
<dbReference type="InterPro" id="IPR012341">
    <property type="entry name" value="6hp_glycosidase-like_sf"/>
</dbReference>
<evidence type="ECO:0000256" key="4">
    <source>
        <dbReference type="ARBA" id="ARBA00022723"/>
    </source>
</evidence>
<comment type="pathway">
    <text evidence="2">Protein modification; protein glycosylation.</text>
</comment>
<evidence type="ECO:0000256" key="2">
    <source>
        <dbReference type="ARBA" id="ARBA00004922"/>
    </source>
</evidence>
<comment type="cofactor">
    <cofactor evidence="1 11">
        <name>Ca(2+)</name>
        <dbReference type="ChEBI" id="CHEBI:29108"/>
    </cofactor>
</comment>
<dbReference type="InterPro" id="IPR050749">
    <property type="entry name" value="Glycosyl_Hydrolase_47"/>
</dbReference>
<proteinExistence type="inferred from homology"/>
<evidence type="ECO:0000313" key="16">
    <source>
        <dbReference type="Proteomes" id="UP000078512"/>
    </source>
</evidence>
<keyword evidence="16" id="KW-1185">Reference proteome</keyword>
<feature type="active site" description="Proton donor" evidence="10">
    <location>
        <position position="391"/>
    </location>
</feature>
<dbReference type="PRINTS" id="PR00747">
    <property type="entry name" value="GLYHDRLASE47"/>
</dbReference>
<dbReference type="GO" id="GO:0016020">
    <property type="term" value="C:membrane"/>
    <property type="evidence" value="ECO:0007669"/>
    <property type="project" value="InterPro"/>
</dbReference>
<organism evidence="15 16">
    <name type="scientific">Linnemannia elongata AG-77</name>
    <dbReference type="NCBI Taxonomy" id="1314771"/>
    <lineage>
        <taxon>Eukaryota</taxon>
        <taxon>Fungi</taxon>
        <taxon>Fungi incertae sedis</taxon>
        <taxon>Mucoromycota</taxon>
        <taxon>Mortierellomycotina</taxon>
        <taxon>Mortierellomycetes</taxon>
        <taxon>Mortierellales</taxon>
        <taxon>Mortierellaceae</taxon>
        <taxon>Linnemannia</taxon>
    </lineage>
</organism>
<evidence type="ECO:0000256" key="3">
    <source>
        <dbReference type="ARBA" id="ARBA00007658"/>
    </source>
</evidence>
<accession>A0A197KB37</accession>
<feature type="region of interest" description="Disordered" evidence="14">
    <location>
        <begin position="537"/>
        <end position="742"/>
    </location>
</feature>
<dbReference type="EMBL" id="KV442019">
    <property type="protein sequence ID" value="OAQ33901.1"/>
    <property type="molecule type" value="Genomic_DNA"/>
</dbReference>
<keyword evidence="13" id="KW-0326">Glycosidase</keyword>
<feature type="compositionally biased region" description="Acidic residues" evidence="14">
    <location>
        <begin position="1"/>
        <end position="11"/>
    </location>
</feature>
<dbReference type="SUPFAM" id="SSF48225">
    <property type="entry name" value="Seven-hairpin glycosidases"/>
    <property type="match status" value="1"/>
</dbReference>
<feature type="compositionally biased region" description="Polar residues" evidence="14">
    <location>
        <begin position="16"/>
        <end position="26"/>
    </location>
</feature>
<evidence type="ECO:0000256" key="12">
    <source>
        <dbReference type="PIRSR" id="PIRSR601382-3"/>
    </source>
</evidence>
<evidence type="ECO:0000256" key="8">
    <source>
        <dbReference type="ARBA" id="ARBA00047669"/>
    </source>
</evidence>
<comment type="catalytic activity">
    <reaction evidence="8">
        <text>N(4)-(alpha-D-Man-(1-&gt;2)-alpha-D-Man-(1-&gt;2)-alpha-D-Man-(1-&gt;3)-[alpha-D-Man-(1-&gt;3)-[alpha-D-Man-(1-&gt;2)-alpha-D-Man-(1-&gt;6)]-alpha-D-Man-(1-&gt;6)]-beta-D-Man-(1-&gt;4)-beta-D-GlcNAc-(1-&gt;4)-beta-D-GlcNAc)-L-asparaginyl-[protein] (N-glucan mannose isomer 8A1,2,3B1,3) + 3 H2O = N(4)-(alpha-D-Man-(1-&gt;3)-[alpha-D-Man-(1-&gt;3)-[alpha-D-Man-(1-&gt;6)]-alpha-D-Man-(1-&gt;6)]-beta-D-Man-(1-&gt;4)-beta-D-GlcNAc-(1-&gt;4)-beta-D-GlcNAc)-L-asparaginyl-[protein] (N-glucan mannose isomer 5A1,2) + 3 beta-D-mannose</text>
        <dbReference type="Rhea" id="RHEA:56028"/>
        <dbReference type="Rhea" id="RHEA-COMP:14358"/>
        <dbReference type="Rhea" id="RHEA-COMP:14367"/>
        <dbReference type="ChEBI" id="CHEBI:15377"/>
        <dbReference type="ChEBI" id="CHEBI:28563"/>
        <dbReference type="ChEBI" id="CHEBI:59087"/>
        <dbReference type="ChEBI" id="CHEBI:60628"/>
        <dbReference type="EC" id="3.2.1.113"/>
    </reaction>
</comment>
<dbReference type="Pfam" id="PF01532">
    <property type="entry name" value="Glyco_hydro_47"/>
    <property type="match status" value="1"/>
</dbReference>
<dbReference type="InterPro" id="IPR001382">
    <property type="entry name" value="Glyco_hydro_47"/>
</dbReference>
<dbReference type="GO" id="GO:0036503">
    <property type="term" value="P:ERAD pathway"/>
    <property type="evidence" value="ECO:0007669"/>
    <property type="project" value="UniProtKB-ARBA"/>
</dbReference>
<dbReference type="Proteomes" id="UP000078512">
    <property type="component" value="Unassembled WGS sequence"/>
</dbReference>
<comment type="similarity">
    <text evidence="3 13">Belongs to the glycosyl hydrolase 47 family.</text>
</comment>
<feature type="active site" description="Proton donor" evidence="10">
    <location>
        <position position="135"/>
    </location>
</feature>
<dbReference type="AlphaFoldDB" id="A0A197KB37"/>
<keyword evidence="5 13" id="KW-0378">Hydrolase</keyword>
<dbReference type="GO" id="GO:0004571">
    <property type="term" value="F:mannosyl-oligosaccharide 1,2-alpha-mannosidase activity"/>
    <property type="evidence" value="ECO:0007669"/>
    <property type="project" value="UniProtKB-EC"/>
</dbReference>
<evidence type="ECO:0000256" key="1">
    <source>
        <dbReference type="ARBA" id="ARBA00001913"/>
    </source>
</evidence>
<name>A0A197KB37_9FUNG</name>
<dbReference type="InterPro" id="IPR036026">
    <property type="entry name" value="Seven-hairpin_glycosidases"/>
</dbReference>
<keyword evidence="4 11" id="KW-0479">Metal-binding</keyword>
<evidence type="ECO:0000256" key="9">
    <source>
        <dbReference type="ARBA" id="ARBA00048605"/>
    </source>
</evidence>
<dbReference type="EC" id="3.2.1.-" evidence="13"/>
<dbReference type="PANTHER" id="PTHR11742">
    <property type="entry name" value="MANNOSYL-OLIGOSACCHARIDE ALPHA-1,2-MANNOSIDASE-RELATED"/>
    <property type="match status" value="1"/>
</dbReference>
<keyword evidence="6 11" id="KW-0106">Calcium</keyword>
<comment type="catalytic activity">
    <reaction evidence="9">
        <text>N(4)-(alpha-D-Man-(1-&gt;2)-alpha-D-Man-(1-&gt;2)-alpha-D-Man-(1-&gt;3)-[alpha-D-Man-(1-&gt;2)-alpha-D-Man-(1-&gt;3)-[alpha-D-Man-(1-&gt;2)-alpha-D-Man-(1-&gt;6)]-alpha-D-Man-(1-&gt;6)]-beta-D-Man-(1-&gt;4)-beta-D-GlcNAc-(1-&gt;4)-beta-D-GlcNAc)-L-asparaginyl-[protein] (N-glucan mannose isomer 9A1,2,3B1,2,3) + 4 H2O = N(4)-(alpha-D-Man-(1-&gt;3)-[alpha-D-Man-(1-&gt;3)-[alpha-D-Man-(1-&gt;6)]-alpha-D-Man-(1-&gt;6)]-beta-D-Man-(1-&gt;4)-beta-D-GlcNAc-(1-&gt;4)-beta-D-GlcNAc)-L-asparaginyl-[protein] (N-glucan mannose isomer 5A1,2) + 4 beta-D-mannose</text>
        <dbReference type="Rhea" id="RHEA:56008"/>
        <dbReference type="Rhea" id="RHEA-COMP:14356"/>
        <dbReference type="Rhea" id="RHEA-COMP:14367"/>
        <dbReference type="ChEBI" id="CHEBI:15377"/>
        <dbReference type="ChEBI" id="CHEBI:28563"/>
        <dbReference type="ChEBI" id="CHEBI:59087"/>
        <dbReference type="ChEBI" id="CHEBI:139493"/>
        <dbReference type="EC" id="3.2.1.113"/>
    </reaction>
</comment>
<evidence type="ECO:0000256" key="13">
    <source>
        <dbReference type="RuleBase" id="RU361193"/>
    </source>
</evidence>
<dbReference type="GO" id="GO:0005975">
    <property type="term" value="P:carbohydrate metabolic process"/>
    <property type="evidence" value="ECO:0007669"/>
    <property type="project" value="InterPro"/>
</dbReference>
<evidence type="ECO:0000313" key="15">
    <source>
        <dbReference type="EMBL" id="OAQ33901.1"/>
    </source>
</evidence>
<evidence type="ECO:0000256" key="5">
    <source>
        <dbReference type="ARBA" id="ARBA00022801"/>
    </source>
</evidence>
<evidence type="ECO:0000256" key="14">
    <source>
        <dbReference type="SAM" id="MobiDB-lite"/>
    </source>
</evidence>
<sequence length="742" mass="83271">MEDEDGEDLVDEAIPQGNNRLHTQPDTIPGGTRTGPVSPLPPHVNPAIWEERKNRVKAAFLHSWSAYKRDAWGKDEYHPITKYGSNMIRKGQGFTIVDSLDTILLMGLEAEFQEAKDWVRNELDFDQDGEVNLFETTIRVLGGLLSAYDQAGKDPVFLRKAVDLADRLMGAFETPTGIPYASVHLRDRRGVPGHDRGISSTAEVASLQLEFKYLSYLTGDEKYWKAVENVVLKIKEMDSLDGLVPIYINPNTGHFQGGEIRLGSRGDSYYEYLIKQYLQTGKKEHVYKEMYDEAIAGVKKHLLGRTVPNNLLFVGEISKYNPKNLSPKMDHLVCFLGGTLALGSTNGHPIDSSQPRSRFSQLQESDFKMGEELTESCYEMYRQTETGLAAEIVYWVQNADQIKGKTVQQHAPGSDFIINDRDGHNWLRPETVESLFYLWRLTGDEKYRHWGWKIFEAIEKYSKVPTGGYSSIHDIRQASNINFSDKMETFFLAETLKYFYLLFGSNDVLPLDEYVFNTEAHPLPVFVPPTRFLARTAPGVGEERNGVMDEDVDVAPEDEDDAEVVGEEEDETTIPQGDEDDEEGAQSEGELEVGGDEAIGEEGEEDGEVDQVDQGLEDLAVDDSEEDGEGEEVAEVEVDYEDGSGAGEEEEEEEEGGEDEQDGEEGEQDGEEGELDGEEGEGEEEEEEEEEGEEAEEEEEEEEEMDGEDDEIEPGDADDADVPEEAIEEDNVEERDSDRGLL</sequence>
<evidence type="ECO:0000256" key="6">
    <source>
        <dbReference type="ARBA" id="ARBA00022837"/>
    </source>
</evidence>
<dbReference type="GO" id="GO:0005509">
    <property type="term" value="F:calcium ion binding"/>
    <property type="evidence" value="ECO:0007669"/>
    <property type="project" value="InterPro"/>
</dbReference>